<dbReference type="AlphaFoldDB" id="A0A9Q1BTS9"/>
<keyword evidence="1" id="KW-0472">Membrane</keyword>
<dbReference type="EMBL" id="JAIZAY010000012">
    <property type="protein sequence ID" value="KAJ8032543.1"/>
    <property type="molecule type" value="Genomic_DNA"/>
</dbReference>
<organism evidence="2 3">
    <name type="scientific">Holothuria leucospilota</name>
    <name type="common">Black long sea cucumber</name>
    <name type="synonym">Mertensiothuria leucospilota</name>
    <dbReference type="NCBI Taxonomy" id="206669"/>
    <lineage>
        <taxon>Eukaryota</taxon>
        <taxon>Metazoa</taxon>
        <taxon>Echinodermata</taxon>
        <taxon>Eleutherozoa</taxon>
        <taxon>Echinozoa</taxon>
        <taxon>Holothuroidea</taxon>
        <taxon>Aspidochirotacea</taxon>
        <taxon>Aspidochirotida</taxon>
        <taxon>Holothuriidae</taxon>
        <taxon>Holothuria</taxon>
    </lineage>
</organism>
<evidence type="ECO:0000256" key="1">
    <source>
        <dbReference type="SAM" id="Phobius"/>
    </source>
</evidence>
<feature type="transmembrane region" description="Helical" evidence="1">
    <location>
        <begin position="12"/>
        <end position="36"/>
    </location>
</feature>
<sequence length="68" mass="7330">MQVPQSFAKTVLNGINICCNIETTGVFFCAISLVAAWCLQTVLSPVVPLLSISLFPLILDHGMPSPRL</sequence>
<proteinExistence type="predicted"/>
<dbReference type="Proteomes" id="UP001152320">
    <property type="component" value="Chromosome 12"/>
</dbReference>
<accession>A0A9Q1BTS9</accession>
<comment type="caution">
    <text evidence="2">The sequence shown here is derived from an EMBL/GenBank/DDBJ whole genome shotgun (WGS) entry which is preliminary data.</text>
</comment>
<keyword evidence="3" id="KW-1185">Reference proteome</keyword>
<keyword evidence="1" id="KW-0812">Transmembrane</keyword>
<protein>
    <submittedName>
        <fullName evidence="2">Uncharacterized protein</fullName>
    </submittedName>
</protein>
<gene>
    <name evidence="2" type="ORF">HOLleu_26094</name>
</gene>
<reference evidence="2" key="1">
    <citation type="submission" date="2021-10" db="EMBL/GenBank/DDBJ databases">
        <title>Tropical sea cucumber genome reveals ecological adaptation and Cuvierian tubules defense mechanism.</title>
        <authorList>
            <person name="Chen T."/>
        </authorList>
    </citation>
    <scope>NUCLEOTIDE SEQUENCE</scope>
    <source>
        <strain evidence="2">Nanhai2018</strain>
        <tissue evidence="2">Muscle</tissue>
    </source>
</reference>
<keyword evidence="1" id="KW-1133">Transmembrane helix</keyword>
<name>A0A9Q1BTS9_HOLLE</name>
<evidence type="ECO:0000313" key="3">
    <source>
        <dbReference type="Proteomes" id="UP001152320"/>
    </source>
</evidence>
<evidence type="ECO:0000313" key="2">
    <source>
        <dbReference type="EMBL" id="KAJ8032543.1"/>
    </source>
</evidence>